<dbReference type="OrthoDB" id="343070at2759"/>
<keyword evidence="1" id="KW-0175">Coiled coil</keyword>
<feature type="coiled-coil region" evidence="1">
    <location>
        <begin position="1400"/>
        <end position="1459"/>
    </location>
</feature>
<organism evidence="2">
    <name type="scientific">Oikopleura dioica</name>
    <name type="common">Tunicate</name>
    <dbReference type="NCBI Taxonomy" id="34765"/>
    <lineage>
        <taxon>Eukaryota</taxon>
        <taxon>Metazoa</taxon>
        <taxon>Chordata</taxon>
        <taxon>Tunicata</taxon>
        <taxon>Appendicularia</taxon>
        <taxon>Copelata</taxon>
        <taxon>Oikopleuridae</taxon>
        <taxon>Oikopleura</taxon>
    </lineage>
</organism>
<reference evidence="2" key="1">
    <citation type="journal article" date="2010" name="Science">
        <title>Plasticity of animal genome architecture unmasked by rapid evolution of a pelagic tunicate.</title>
        <authorList>
            <person name="Denoeud F."/>
            <person name="Henriet S."/>
            <person name="Mungpakdee S."/>
            <person name="Aury J.M."/>
            <person name="Da Silva C."/>
            <person name="Brinkmann H."/>
            <person name="Mikhaleva J."/>
            <person name="Olsen L.C."/>
            <person name="Jubin C."/>
            <person name="Canestro C."/>
            <person name="Bouquet J.M."/>
            <person name="Danks G."/>
            <person name="Poulain J."/>
            <person name="Campsteijn C."/>
            <person name="Adamski M."/>
            <person name="Cross I."/>
            <person name="Yadetie F."/>
            <person name="Muffato M."/>
            <person name="Louis A."/>
            <person name="Butcher S."/>
            <person name="Tsagkogeorga G."/>
            <person name="Konrad A."/>
            <person name="Singh S."/>
            <person name="Jensen M.F."/>
            <person name="Cong E.H."/>
            <person name="Eikeseth-Otteraa H."/>
            <person name="Noel B."/>
            <person name="Anthouard V."/>
            <person name="Porcel B.M."/>
            <person name="Kachouri-Lafond R."/>
            <person name="Nishino A."/>
            <person name="Ugolini M."/>
            <person name="Chourrout P."/>
            <person name="Nishida H."/>
            <person name="Aasland R."/>
            <person name="Huzurbazar S."/>
            <person name="Westhof E."/>
            <person name="Delsuc F."/>
            <person name="Lehrach H."/>
            <person name="Reinhardt R."/>
            <person name="Weissenbach J."/>
            <person name="Roy S.W."/>
            <person name="Artiguenave F."/>
            <person name="Postlethwait J.H."/>
            <person name="Manak J.R."/>
            <person name="Thompson E.M."/>
            <person name="Jaillon O."/>
            <person name="Du Pasquier L."/>
            <person name="Boudinot P."/>
            <person name="Liberles D.A."/>
            <person name="Volff J.N."/>
            <person name="Philippe H."/>
            <person name="Lenhard B."/>
            <person name="Roest Crollius H."/>
            <person name="Wincker P."/>
            <person name="Chourrout D."/>
        </authorList>
    </citation>
    <scope>NUCLEOTIDE SEQUENCE [LARGE SCALE GENOMIC DNA]</scope>
</reference>
<feature type="coiled-coil region" evidence="1">
    <location>
        <begin position="901"/>
        <end position="928"/>
    </location>
</feature>
<name>E4XTQ6_OIKDI</name>
<evidence type="ECO:0000313" key="3">
    <source>
        <dbReference type="Proteomes" id="UP000001307"/>
    </source>
</evidence>
<dbReference type="EMBL" id="FN653161">
    <property type="protein sequence ID" value="CBY13118.1"/>
    <property type="molecule type" value="Genomic_DNA"/>
</dbReference>
<protein>
    <submittedName>
        <fullName evidence="2">Uncharacterized protein</fullName>
    </submittedName>
</protein>
<proteinExistence type="predicted"/>
<evidence type="ECO:0000256" key="1">
    <source>
        <dbReference type="SAM" id="Coils"/>
    </source>
</evidence>
<evidence type="ECO:0000313" key="2">
    <source>
        <dbReference type="EMBL" id="CBY13118.1"/>
    </source>
</evidence>
<keyword evidence="3" id="KW-1185">Reference proteome</keyword>
<gene>
    <name evidence="2" type="ORF">GSOID_T00003864001</name>
</gene>
<dbReference type="Proteomes" id="UP000001307">
    <property type="component" value="Unassembled WGS sequence"/>
</dbReference>
<accession>E4XTQ6</accession>
<dbReference type="InParanoid" id="E4XTQ6"/>
<sequence length="1639" mass="185573">MRISPLEAEQNTLREHFATSQVAMAHQRVTSQRVEDIQSDLEVNSEKIISFEKDVRTALTKFRDDIDNRFEGIVADIPSAPIELDVLELERVNERIDLLNSSMISSSKAQSAKASSLLAKPAETIIDVPNDYVSSLELNQLESKWNDNLRSNLHLLAGQFTNLTDGLASELNYVKMLFLMNNPQDVPEEILRRLEAVDEQLAAFSEAIEKNSAESTFENEPREEADFASSVQNITTATEKNLLLINLNAIRIQEHDGAIFKLIESLTTAGEQLREMSSNATEGSIKTNSRVTVVEQAMSGTAKQISDLNKDLRAQQQIVSSSQEGLTNSALMMETLSESIRTIEMVSSSIQKRLNKTQKAVERLANKESSISPKVDQFELASLSGKFNALDSQVEELANVIKADHANLNAMSSNYSRLELNFTDQKRTLDELVLFKTENGILEQAKEIFNPRIDACEMQQAVFEERFDLFEENRHSLSSIATKMDEFVTVTNELSDKNAEVLQRMNEQDSTIAETAPELKKIISEKMGEQSRVIEENLQAAKTFFEEENLKIRLEIQEKASKSELSVLTLKSEELETDVESFRAHLASRRSDISKISTSVQDAKTQIEVMTFLTDDLAERVSKYEHSSEAFRSALVELGQKTSDSGAQFEDSLKIISERQDELEKTKETTNEMSLNIAEIKEGQDKLEGQLIEMSFLIDDELATFNNSINVMKTQISHSLSSKIQHLKESLSGEMSVKMGVLSENLRKVNTTSLSASELRSLLETKILQQQVGQKHLEEKLLVVESNLEKMNEKQTTDYSSLASSISTLDSQLLDASNRAEQALSTVSLKAAEITEKLEDNKDLYERQQGKIDIVSSKNAELEKEVAGSKSRFVEIENGFTTLTTDVSGLIDSHAQERKQIMQQRQVILKLSDNYDDLRSELSELENDLGPQSAALFKSVRAFEVRVLNLATNVTQFERTHQNNLNIVSGRIGHMQEQIISNMAQTLRGQSENSEYIDKKIGQLQHKIDRVAQQMATAESKGSERAKDIGLLKSDFAKIEAEVKSTMELFFKLANKAKEIERLVKVNSDDVEKQIQILEDKLIVPINHQAGKHSALEQLLVSEIEKIEHSVKNILRGEVLLNSTVIALGERTRNNEAIFSNSMEANRNFHMSINSRISSIENKVDDVPEKLEDIEKNIEISSEEDAKYRQIIRNELAVFSEERTSNKKQISEVAISVQNWEKATGAIGQEIDLVKDLQEKQAKKIVETVEKINEEIRLIGIETKQQEDEVKMLKLNTYKNSSVIIDETKQIFQQIAYLTEDMDVFHERLQQLEGVWSTSFETLATQLTLDDSSGDMSSDSTYDSYTVLDDEDYLDDEDARAPAADILNIPGVRRIRKRREGAPNNTRKLMDQIHKIAGVFRKYKQMTQTLQQRIATIEEELALTDGQIERLQKSVQFTEGKLLENHKQLKLNLENYTKNVVSIVDFGHKFEDVKAVQSAQSIKLKTVERNKEKLHALEVAISEQSESLNLRFADVSDSQASLMHKFDVSKENFHTNLFTIESSIKYMNETFSRETNWIKERTDKLKKAVDESDENVDLKLSILENRLKPEILEWKTKHFEALKRLGGELGAIQKEADASKKLFDDIIEDYTSIVRALKI</sequence>